<dbReference type="PROSITE" id="PS51420">
    <property type="entry name" value="RHO"/>
    <property type="match status" value="1"/>
</dbReference>
<dbReference type="PROSITE" id="PS51421">
    <property type="entry name" value="RAS"/>
    <property type="match status" value="1"/>
</dbReference>
<dbReference type="InterPro" id="IPR027417">
    <property type="entry name" value="P-loop_NTPase"/>
</dbReference>
<comment type="caution">
    <text evidence="3">The sequence shown here is derived from an EMBL/GenBank/DDBJ whole genome shotgun (WGS) entry which is preliminary data.</text>
</comment>
<sequence>MSKKEEGHSTVKIKIVSLGEVRVGKSCLIRRFCEGSKFSSQYYPTIGLDNYAKQLTVDGTPVYTHFWDMSGDDSYFEVRNEFYGDTDGFVIVFDLSSRETFTQLSRWIDEAKRYGADLSTSILCGNKCDSAKISVSNDEASSYARKLGIPYFDTSARSGKNVPDAFTELLRIILRRFKLPKSKL</sequence>
<protein>
    <recommendedName>
        <fullName evidence="5">Small GTP-binding protein</fullName>
    </recommendedName>
</protein>
<keyword evidence="2" id="KW-0342">GTP-binding</keyword>
<dbReference type="EMBL" id="JAPFFF010000008">
    <property type="protein sequence ID" value="KAK8885074.1"/>
    <property type="molecule type" value="Genomic_DNA"/>
</dbReference>
<evidence type="ECO:0000256" key="2">
    <source>
        <dbReference type="ARBA" id="ARBA00023134"/>
    </source>
</evidence>
<evidence type="ECO:0008006" key="5">
    <source>
        <dbReference type="Google" id="ProtNLM"/>
    </source>
</evidence>
<name>A0ABR2K1S9_9EUKA</name>
<organism evidence="3 4">
    <name type="scientific">Tritrichomonas musculus</name>
    <dbReference type="NCBI Taxonomy" id="1915356"/>
    <lineage>
        <taxon>Eukaryota</taxon>
        <taxon>Metamonada</taxon>
        <taxon>Parabasalia</taxon>
        <taxon>Tritrichomonadida</taxon>
        <taxon>Tritrichomonadidae</taxon>
        <taxon>Tritrichomonas</taxon>
    </lineage>
</organism>
<keyword evidence="1" id="KW-0547">Nucleotide-binding</keyword>
<dbReference type="NCBIfam" id="TIGR00231">
    <property type="entry name" value="small_GTP"/>
    <property type="match status" value="1"/>
</dbReference>
<dbReference type="PRINTS" id="PR00449">
    <property type="entry name" value="RASTRNSFRMNG"/>
</dbReference>
<dbReference type="InterPro" id="IPR001806">
    <property type="entry name" value="Small_GTPase"/>
</dbReference>
<dbReference type="Pfam" id="PF00071">
    <property type="entry name" value="Ras"/>
    <property type="match status" value="1"/>
</dbReference>
<dbReference type="SUPFAM" id="SSF52540">
    <property type="entry name" value="P-loop containing nucleoside triphosphate hydrolases"/>
    <property type="match status" value="1"/>
</dbReference>
<reference evidence="3 4" key="1">
    <citation type="submission" date="2024-04" db="EMBL/GenBank/DDBJ databases">
        <title>Tritrichomonas musculus Genome.</title>
        <authorList>
            <person name="Alves-Ferreira E."/>
            <person name="Grigg M."/>
            <person name="Lorenzi H."/>
            <person name="Galac M."/>
        </authorList>
    </citation>
    <scope>NUCLEOTIDE SEQUENCE [LARGE SCALE GENOMIC DNA]</scope>
    <source>
        <strain evidence="3 4">EAF2021</strain>
    </source>
</reference>
<dbReference type="InterPro" id="IPR005225">
    <property type="entry name" value="Small_GTP-bd"/>
</dbReference>
<evidence type="ECO:0000313" key="3">
    <source>
        <dbReference type="EMBL" id="KAK8885074.1"/>
    </source>
</evidence>
<gene>
    <name evidence="3" type="ORF">M9Y10_044203</name>
</gene>
<accession>A0ABR2K1S9</accession>
<dbReference type="SMART" id="SM00174">
    <property type="entry name" value="RHO"/>
    <property type="match status" value="1"/>
</dbReference>
<proteinExistence type="predicted"/>
<dbReference type="PROSITE" id="PS51419">
    <property type="entry name" value="RAB"/>
    <property type="match status" value="1"/>
</dbReference>
<evidence type="ECO:0000256" key="1">
    <source>
        <dbReference type="ARBA" id="ARBA00022741"/>
    </source>
</evidence>
<keyword evidence="4" id="KW-1185">Reference proteome</keyword>
<evidence type="ECO:0000313" key="4">
    <source>
        <dbReference type="Proteomes" id="UP001470230"/>
    </source>
</evidence>
<dbReference type="InterPro" id="IPR050227">
    <property type="entry name" value="Rab"/>
</dbReference>
<dbReference type="Gene3D" id="3.40.50.300">
    <property type="entry name" value="P-loop containing nucleotide triphosphate hydrolases"/>
    <property type="match status" value="1"/>
</dbReference>
<dbReference type="PANTHER" id="PTHR47977">
    <property type="entry name" value="RAS-RELATED PROTEIN RAB"/>
    <property type="match status" value="1"/>
</dbReference>
<dbReference type="SMART" id="SM00173">
    <property type="entry name" value="RAS"/>
    <property type="match status" value="1"/>
</dbReference>
<dbReference type="SMART" id="SM00175">
    <property type="entry name" value="RAB"/>
    <property type="match status" value="1"/>
</dbReference>
<dbReference type="Proteomes" id="UP001470230">
    <property type="component" value="Unassembled WGS sequence"/>
</dbReference>